<feature type="domain" description="Core Histone H2A/H2B/H3" evidence="8">
    <location>
        <begin position="37"/>
        <end position="126"/>
    </location>
</feature>
<evidence type="ECO:0000256" key="1">
    <source>
        <dbReference type="ARBA" id="ARBA00004123"/>
    </source>
</evidence>
<evidence type="ECO:0000259" key="8">
    <source>
        <dbReference type="Pfam" id="PF00125"/>
    </source>
</evidence>
<evidence type="ECO:0000313" key="9">
    <source>
        <dbReference type="EMBL" id="KAK5580255.1"/>
    </source>
</evidence>
<dbReference type="CDD" id="cd22910">
    <property type="entry name" value="HFD_H2B"/>
    <property type="match status" value="1"/>
</dbReference>
<dbReference type="AlphaFoldDB" id="A0AAN7U2K8"/>
<proteinExistence type="inferred from homology"/>
<dbReference type="GO" id="GO:0000786">
    <property type="term" value="C:nucleosome"/>
    <property type="evidence" value="ECO:0007669"/>
    <property type="project" value="UniProtKB-KW"/>
</dbReference>
<name>A0AAN7U2K8_9MYCE</name>
<evidence type="ECO:0000256" key="7">
    <source>
        <dbReference type="SAM" id="MobiDB-lite"/>
    </source>
</evidence>
<feature type="compositionally biased region" description="Basic residues" evidence="7">
    <location>
        <begin position="1"/>
        <end position="11"/>
    </location>
</feature>
<sequence length="153" mass="16940">MVFVKGQKKATKGSTQSGEEKVASTTPKVTKTPAEGGEKKKKKRKSDYTSFSTYIHKLLKQITPPTNAKSNEKGDRKFTISSKAMSVMNSFVHDIFDRIATEASGLAKKKKRQTLHSRDIQVAVRIILTGELAKHAILQGMTAVNKYNPTETK</sequence>
<dbReference type="GO" id="GO:0003677">
    <property type="term" value="F:DNA binding"/>
    <property type="evidence" value="ECO:0007669"/>
    <property type="project" value="InterPro"/>
</dbReference>
<comment type="subunit">
    <text evidence="4">The nucleosome is a histone octamer containing two molecules each of H2A, H2B, H3 and H4 assembled in one H3-H4 heterotetramer and two H2A-H2B heterodimers. The octamer wraps approximately 147 bp of DNA.</text>
</comment>
<dbReference type="PANTHER" id="PTHR23428">
    <property type="entry name" value="HISTONE H2B"/>
    <property type="match status" value="1"/>
</dbReference>
<comment type="subcellular location">
    <subcellularLocation>
        <location evidence="2">Chromosome</location>
    </subcellularLocation>
    <subcellularLocation>
        <location evidence="1">Nucleus</location>
    </subcellularLocation>
</comment>
<comment type="similarity">
    <text evidence="3">Belongs to the histone H2B family.</text>
</comment>
<evidence type="ECO:0000313" key="10">
    <source>
        <dbReference type="Proteomes" id="UP001344447"/>
    </source>
</evidence>
<keyword evidence="5" id="KW-0158">Chromosome</keyword>
<dbReference type="GO" id="GO:0005634">
    <property type="term" value="C:nucleus"/>
    <property type="evidence" value="ECO:0007669"/>
    <property type="project" value="UniProtKB-SubCell"/>
</dbReference>
<keyword evidence="10" id="KW-1185">Reference proteome</keyword>
<dbReference type="InterPro" id="IPR007125">
    <property type="entry name" value="H2A/H2B/H3"/>
</dbReference>
<feature type="region of interest" description="Disordered" evidence="7">
    <location>
        <begin position="1"/>
        <end position="47"/>
    </location>
</feature>
<organism evidence="9 10">
    <name type="scientific">Dictyostelium firmibasis</name>
    <dbReference type="NCBI Taxonomy" id="79012"/>
    <lineage>
        <taxon>Eukaryota</taxon>
        <taxon>Amoebozoa</taxon>
        <taxon>Evosea</taxon>
        <taxon>Eumycetozoa</taxon>
        <taxon>Dictyostelia</taxon>
        <taxon>Dictyosteliales</taxon>
        <taxon>Dictyosteliaceae</taxon>
        <taxon>Dictyostelium</taxon>
    </lineage>
</organism>
<dbReference type="GO" id="GO:0046982">
    <property type="term" value="F:protein heterodimerization activity"/>
    <property type="evidence" value="ECO:0007669"/>
    <property type="project" value="InterPro"/>
</dbReference>
<dbReference type="EMBL" id="JAVFKY010000002">
    <property type="protein sequence ID" value="KAK5580255.1"/>
    <property type="molecule type" value="Genomic_DNA"/>
</dbReference>
<keyword evidence="6" id="KW-0544">Nucleosome core</keyword>
<comment type="caution">
    <text evidence="9">The sequence shown here is derived from an EMBL/GenBank/DDBJ whole genome shotgun (WGS) entry which is preliminary data.</text>
</comment>
<dbReference type="Proteomes" id="UP001344447">
    <property type="component" value="Unassembled WGS sequence"/>
</dbReference>
<feature type="compositionally biased region" description="Polar residues" evidence="7">
    <location>
        <begin position="12"/>
        <end position="29"/>
    </location>
</feature>
<accession>A0AAN7U2K8</accession>
<dbReference type="Gene3D" id="1.10.20.10">
    <property type="entry name" value="Histone, subunit A"/>
    <property type="match status" value="1"/>
</dbReference>
<evidence type="ECO:0000256" key="4">
    <source>
        <dbReference type="ARBA" id="ARBA00011538"/>
    </source>
</evidence>
<dbReference type="InterPro" id="IPR009072">
    <property type="entry name" value="Histone-fold"/>
</dbReference>
<dbReference type="SUPFAM" id="SSF47113">
    <property type="entry name" value="Histone-fold"/>
    <property type="match status" value="1"/>
</dbReference>
<dbReference type="Pfam" id="PF00125">
    <property type="entry name" value="Histone"/>
    <property type="match status" value="1"/>
</dbReference>
<dbReference type="FunFam" id="1.10.20.10:FF:000043">
    <property type="entry name" value="Histone H2B"/>
    <property type="match status" value="1"/>
</dbReference>
<evidence type="ECO:0000256" key="5">
    <source>
        <dbReference type="ARBA" id="ARBA00022454"/>
    </source>
</evidence>
<dbReference type="SMART" id="SM00427">
    <property type="entry name" value="H2B"/>
    <property type="match status" value="1"/>
</dbReference>
<dbReference type="InterPro" id="IPR000558">
    <property type="entry name" value="Histone_H2B"/>
</dbReference>
<evidence type="ECO:0000256" key="3">
    <source>
        <dbReference type="ARBA" id="ARBA00006846"/>
    </source>
</evidence>
<gene>
    <name evidence="9" type="ORF">RB653_000270</name>
</gene>
<keyword evidence="6" id="KW-0238">DNA-binding</keyword>
<evidence type="ECO:0000256" key="2">
    <source>
        <dbReference type="ARBA" id="ARBA00004286"/>
    </source>
</evidence>
<reference evidence="9 10" key="1">
    <citation type="submission" date="2023-11" db="EMBL/GenBank/DDBJ databases">
        <title>Dfirmibasis_genome.</title>
        <authorList>
            <person name="Edelbroek B."/>
            <person name="Kjellin J."/>
            <person name="Jerlstrom-Hultqvist J."/>
            <person name="Soderbom F."/>
        </authorList>
    </citation>
    <scope>NUCLEOTIDE SEQUENCE [LARGE SCALE GENOMIC DNA]</scope>
    <source>
        <strain evidence="9 10">TNS-C-14</strain>
    </source>
</reference>
<protein>
    <recommendedName>
        <fullName evidence="8">Core Histone H2A/H2B/H3 domain-containing protein</fullName>
    </recommendedName>
</protein>
<dbReference type="GO" id="GO:0030527">
    <property type="term" value="F:structural constituent of chromatin"/>
    <property type="evidence" value="ECO:0007669"/>
    <property type="project" value="InterPro"/>
</dbReference>
<evidence type="ECO:0000256" key="6">
    <source>
        <dbReference type="ARBA" id="ARBA00023269"/>
    </source>
</evidence>